<dbReference type="GO" id="GO:0005762">
    <property type="term" value="C:mitochondrial large ribosomal subunit"/>
    <property type="evidence" value="ECO:0007669"/>
    <property type="project" value="InterPro"/>
</dbReference>
<dbReference type="GeneTree" id="ENSGT00940000165232"/>
<dbReference type="Ensembl" id="ENSCCRT00000130767.1">
    <property type="protein sequence ID" value="ENSCCRP00000147026.1"/>
    <property type="gene ID" value="ENSCCRG00000074058.1"/>
</dbReference>
<dbReference type="GO" id="GO:0003735">
    <property type="term" value="F:structural constituent of ribosome"/>
    <property type="evidence" value="ECO:0007669"/>
    <property type="project" value="InterPro"/>
</dbReference>
<evidence type="ECO:0000313" key="1">
    <source>
        <dbReference type="Ensembl" id="ENSCCRP00000147026.1"/>
    </source>
</evidence>
<name>A0A9J8AX18_CYPCA</name>
<dbReference type="PANTHER" id="PTHR34095:SF1">
    <property type="entry name" value="LARGE RIBOSOMAL SUBUNIT PROTEIN ML55"/>
    <property type="match status" value="1"/>
</dbReference>
<dbReference type="OMA" id="IRIRYKE"/>
<reference evidence="1" key="1">
    <citation type="submission" date="2025-08" db="UniProtKB">
        <authorList>
            <consortium name="Ensembl"/>
        </authorList>
    </citation>
    <scope>IDENTIFICATION</scope>
</reference>
<protein>
    <submittedName>
        <fullName evidence="1">Zgc:171480</fullName>
    </submittedName>
</protein>
<evidence type="ECO:0000313" key="2">
    <source>
        <dbReference type="Proteomes" id="UP001108240"/>
    </source>
</evidence>
<dbReference type="InterPro" id="IPR044884">
    <property type="entry name" value="Ribosomal_mL55_sf"/>
</dbReference>
<dbReference type="AlphaFoldDB" id="A0A9J8AX18"/>
<accession>A0A9J8AX18</accession>
<dbReference type="GO" id="GO:0006412">
    <property type="term" value="P:translation"/>
    <property type="evidence" value="ECO:0007669"/>
    <property type="project" value="TreeGrafter"/>
</dbReference>
<keyword evidence="2" id="KW-1185">Reference proteome</keyword>
<dbReference type="Pfam" id="PF09776">
    <property type="entry name" value="Mitoc_L55"/>
    <property type="match status" value="2"/>
</dbReference>
<dbReference type="Gene3D" id="6.20.130.20">
    <property type="entry name" value="Mitochondrial ribosomal protein L55"/>
    <property type="match status" value="1"/>
</dbReference>
<sequence>MVMALNTIGQPCKSIFRCLQAVVTHRCLQATSTFHTTVFQSNSNRTCVVRFGRQKYERMYPVLLVRPDGSTINIRYKEPRRIMKLNTKEEFFHTMTVQDVIKMPVDITTLSEEERKIRMRKREPKRAAKQKLDDFEDDFKVDDYSKFWKKK</sequence>
<dbReference type="Proteomes" id="UP001108240">
    <property type="component" value="Unplaced"/>
</dbReference>
<dbReference type="InterPro" id="IPR018615">
    <property type="entry name" value="Ribosomal_mL55"/>
</dbReference>
<reference evidence="1" key="2">
    <citation type="submission" date="2025-09" db="UniProtKB">
        <authorList>
            <consortium name="Ensembl"/>
        </authorList>
    </citation>
    <scope>IDENTIFICATION</scope>
</reference>
<organism evidence="1 2">
    <name type="scientific">Cyprinus carpio carpio</name>
    <dbReference type="NCBI Taxonomy" id="630221"/>
    <lineage>
        <taxon>Eukaryota</taxon>
        <taxon>Metazoa</taxon>
        <taxon>Chordata</taxon>
        <taxon>Craniata</taxon>
        <taxon>Vertebrata</taxon>
        <taxon>Euteleostomi</taxon>
        <taxon>Actinopterygii</taxon>
        <taxon>Neopterygii</taxon>
        <taxon>Teleostei</taxon>
        <taxon>Ostariophysi</taxon>
        <taxon>Cypriniformes</taxon>
        <taxon>Cyprinidae</taxon>
        <taxon>Cyprininae</taxon>
        <taxon>Cyprinus</taxon>
    </lineage>
</organism>
<proteinExistence type="predicted"/>
<dbReference type="PANTHER" id="PTHR34095">
    <property type="entry name" value="39S RIBOSOMAL PROTEIN L55, MITOCHONDRIAL"/>
    <property type="match status" value="1"/>
</dbReference>